<evidence type="ECO:0000256" key="4">
    <source>
        <dbReference type="ARBA" id="ARBA00022884"/>
    </source>
</evidence>
<sequence length="296" mass="33109">MSFKSGFVTIIGRPNVGKSTLLNNVIGEKIAIMSDKPQTTRHKITAMYTDDEVQIIFVDTPGIHRPKSKLGDFMVNSAKGAIANVDVVILMVDNSLKIGPGDQYLLDFITEAKAEVILVINKVDLLKPEEFKAIYETYSKMSFIKNIIGLSAINAKGVKELIAAIKAELPEGPPLYPKDFLTDQSERTIVSEIIREKVLKYIDDEIPHGVAVEVQSMKFRQDKAICDIEADIICEKKSHKGIIIGKEGRKLKGIGKSARQDIEMLLDQKVNLQLWVKVREGWRDNQGILKNLGYKE</sequence>
<feature type="binding site" evidence="7">
    <location>
        <begin position="59"/>
        <end position="63"/>
    </location>
    <ligand>
        <name>GTP</name>
        <dbReference type="ChEBI" id="CHEBI:37565"/>
    </ligand>
</feature>
<keyword evidence="7" id="KW-0699">rRNA-binding</keyword>
<dbReference type="InterPro" id="IPR030388">
    <property type="entry name" value="G_ERA_dom"/>
</dbReference>
<feature type="binding site" evidence="7">
    <location>
        <begin position="12"/>
        <end position="19"/>
    </location>
    <ligand>
        <name>GTP</name>
        <dbReference type="ChEBI" id="CHEBI:37565"/>
    </ligand>
</feature>
<evidence type="ECO:0000259" key="10">
    <source>
        <dbReference type="PROSITE" id="PS50823"/>
    </source>
</evidence>
<keyword evidence="7" id="KW-0963">Cytoplasm</keyword>
<gene>
    <name evidence="7 12" type="primary">era</name>
    <name evidence="12" type="ORF">ISU02_17625</name>
</gene>
<dbReference type="InterPro" id="IPR005662">
    <property type="entry name" value="GTPase_Era-like"/>
</dbReference>
<dbReference type="InterPro" id="IPR015946">
    <property type="entry name" value="KH_dom-like_a/b"/>
</dbReference>
<dbReference type="InterPro" id="IPR009019">
    <property type="entry name" value="KH_sf_prok-type"/>
</dbReference>
<keyword evidence="13" id="KW-1185">Reference proteome</keyword>
<dbReference type="InterPro" id="IPR004044">
    <property type="entry name" value="KH_dom_type_2"/>
</dbReference>
<feature type="region of interest" description="G2" evidence="8">
    <location>
        <begin position="38"/>
        <end position="42"/>
    </location>
</feature>
<feature type="region of interest" description="G3" evidence="8">
    <location>
        <begin position="59"/>
        <end position="62"/>
    </location>
</feature>
<dbReference type="Pfam" id="PF07650">
    <property type="entry name" value="KH_2"/>
    <property type="match status" value="1"/>
</dbReference>
<feature type="domain" description="KH type-2" evidence="10">
    <location>
        <begin position="202"/>
        <end position="280"/>
    </location>
</feature>
<dbReference type="Pfam" id="PF01926">
    <property type="entry name" value="MMR_HSR1"/>
    <property type="match status" value="1"/>
</dbReference>
<evidence type="ECO:0000256" key="3">
    <source>
        <dbReference type="ARBA" id="ARBA00022741"/>
    </source>
</evidence>
<accession>A0ABR9ZZ96</accession>
<dbReference type="EMBL" id="JADKNH010000011">
    <property type="protein sequence ID" value="MBF4694924.1"/>
    <property type="molecule type" value="Genomic_DNA"/>
</dbReference>
<feature type="binding site" evidence="7">
    <location>
        <begin position="121"/>
        <end position="124"/>
    </location>
    <ligand>
        <name>GTP</name>
        <dbReference type="ChEBI" id="CHEBI:37565"/>
    </ligand>
</feature>
<feature type="region of interest" description="G1" evidence="8">
    <location>
        <begin position="12"/>
        <end position="19"/>
    </location>
</feature>
<evidence type="ECO:0000256" key="5">
    <source>
        <dbReference type="ARBA" id="ARBA00023134"/>
    </source>
</evidence>
<dbReference type="Gene3D" id="3.40.50.300">
    <property type="entry name" value="P-loop containing nucleotide triphosphate hydrolases"/>
    <property type="match status" value="1"/>
</dbReference>
<comment type="similarity">
    <text evidence="1 7 8 9">Belongs to the TRAFAC class TrmE-Era-EngA-EngB-Septin-like GTPase superfamily. Era GTPase family.</text>
</comment>
<comment type="caution">
    <text evidence="12">The sequence shown here is derived from an EMBL/GenBank/DDBJ whole genome shotgun (WGS) entry which is preliminary data.</text>
</comment>
<evidence type="ECO:0000256" key="7">
    <source>
        <dbReference type="HAMAP-Rule" id="MF_00367"/>
    </source>
</evidence>
<comment type="subunit">
    <text evidence="7">Monomer.</text>
</comment>
<dbReference type="NCBIfam" id="TIGR00231">
    <property type="entry name" value="small_GTP"/>
    <property type="match status" value="1"/>
</dbReference>
<reference evidence="12 13" key="1">
    <citation type="submission" date="2020-11" db="EMBL/GenBank/DDBJ databases">
        <title>Fusibacter basophilias sp. nov.</title>
        <authorList>
            <person name="Qiu D."/>
        </authorList>
    </citation>
    <scope>NUCLEOTIDE SEQUENCE [LARGE SCALE GENOMIC DNA]</scope>
    <source>
        <strain evidence="12 13">Q10-2</strain>
    </source>
</reference>
<keyword evidence="4 7" id="KW-0694">RNA-binding</keyword>
<feature type="region of interest" description="G4" evidence="8">
    <location>
        <begin position="121"/>
        <end position="124"/>
    </location>
</feature>
<dbReference type="CDD" id="cd22534">
    <property type="entry name" value="KH-II_Era"/>
    <property type="match status" value="1"/>
</dbReference>
<dbReference type="SUPFAM" id="SSF52540">
    <property type="entry name" value="P-loop containing nucleoside triphosphate hydrolases"/>
    <property type="match status" value="1"/>
</dbReference>
<evidence type="ECO:0000256" key="1">
    <source>
        <dbReference type="ARBA" id="ARBA00007921"/>
    </source>
</evidence>
<evidence type="ECO:0000256" key="6">
    <source>
        <dbReference type="ARBA" id="ARBA00023136"/>
    </source>
</evidence>
<dbReference type="HAMAP" id="MF_00367">
    <property type="entry name" value="GTPase_Era"/>
    <property type="match status" value="1"/>
</dbReference>
<dbReference type="InterPro" id="IPR006073">
    <property type="entry name" value="GTP-bd"/>
</dbReference>
<evidence type="ECO:0000256" key="8">
    <source>
        <dbReference type="PROSITE-ProRule" id="PRU01050"/>
    </source>
</evidence>
<dbReference type="Proteomes" id="UP000614200">
    <property type="component" value="Unassembled WGS sequence"/>
</dbReference>
<evidence type="ECO:0000259" key="11">
    <source>
        <dbReference type="PROSITE" id="PS51713"/>
    </source>
</evidence>
<dbReference type="NCBIfam" id="NF000908">
    <property type="entry name" value="PRK00089.1"/>
    <property type="match status" value="1"/>
</dbReference>
<keyword evidence="6 7" id="KW-0472">Membrane</keyword>
<organism evidence="12 13">
    <name type="scientific">Fusibacter ferrireducens</name>
    <dbReference type="NCBI Taxonomy" id="2785058"/>
    <lineage>
        <taxon>Bacteria</taxon>
        <taxon>Bacillati</taxon>
        <taxon>Bacillota</taxon>
        <taxon>Clostridia</taxon>
        <taxon>Eubacteriales</taxon>
        <taxon>Eubacteriales Family XII. Incertae Sedis</taxon>
        <taxon>Fusibacter</taxon>
    </lineage>
</organism>
<comment type="function">
    <text evidence="7">An essential GTPase that binds both GDP and GTP, with rapid nucleotide exchange. Plays a role in 16S rRNA processing and 30S ribosomal subunit biogenesis and possibly also in cell cycle regulation and energy metabolism.</text>
</comment>
<comment type="subcellular location">
    <subcellularLocation>
        <location evidence="7">Cytoplasm</location>
    </subcellularLocation>
    <subcellularLocation>
        <location evidence="7">Cell membrane</location>
        <topology evidence="7">Peripheral membrane protein</topology>
    </subcellularLocation>
</comment>
<dbReference type="SUPFAM" id="SSF54814">
    <property type="entry name" value="Prokaryotic type KH domain (KH-domain type II)"/>
    <property type="match status" value="1"/>
</dbReference>
<keyword evidence="5 7" id="KW-0342">GTP-binding</keyword>
<evidence type="ECO:0000256" key="9">
    <source>
        <dbReference type="RuleBase" id="RU003761"/>
    </source>
</evidence>
<dbReference type="InterPro" id="IPR005225">
    <property type="entry name" value="Small_GTP-bd"/>
</dbReference>
<keyword evidence="7" id="KW-1003">Cell membrane</keyword>
<proteinExistence type="inferred from homology"/>
<feature type="region of interest" description="G5" evidence="8">
    <location>
        <begin position="150"/>
        <end position="152"/>
    </location>
</feature>
<evidence type="ECO:0000313" key="12">
    <source>
        <dbReference type="EMBL" id="MBF4694924.1"/>
    </source>
</evidence>
<dbReference type="Gene3D" id="3.30.300.20">
    <property type="match status" value="1"/>
</dbReference>
<name>A0ABR9ZZ96_9FIRM</name>
<dbReference type="PANTHER" id="PTHR42698">
    <property type="entry name" value="GTPASE ERA"/>
    <property type="match status" value="1"/>
</dbReference>
<evidence type="ECO:0000256" key="2">
    <source>
        <dbReference type="ARBA" id="ARBA00020484"/>
    </source>
</evidence>
<dbReference type="RefSeq" id="WP_194703160.1">
    <property type="nucleotide sequence ID" value="NZ_JADKNH010000011.1"/>
</dbReference>
<dbReference type="PANTHER" id="PTHR42698:SF1">
    <property type="entry name" value="GTPASE ERA, MITOCHONDRIAL"/>
    <property type="match status" value="1"/>
</dbReference>
<dbReference type="CDD" id="cd04163">
    <property type="entry name" value="Era"/>
    <property type="match status" value="1"/>
</dbReference>
<protein>
    <recommendedName>
        <fullName evidence="2 7">GTPase Era</fullName>
    </recommendedName>
</protein>
<feature type="domain" description="Era-type G" evidence="11">
    <location>
        <begin position="4"/>
        <end position="171"/>
    </location>
</feature>
<keyword evidence="7" id="KW-0690">Ribosome biogenesis</keyword>
<dbReference type="NCBIfam" id="TIGR00436">
    <property type="entry name" value="era"/>
    <property type="match status" value="1"/>
</dbReference>
<keyword evidence="3 7" id="KW-0547">Nucleotide-binding</keyword>
<dbReference type="PROSITE" id="PS51713">
    <property type="entry name" value="G_ERA"/>
    <property type="match status" value="1"/>
</dbReference>
<dbReference type="PROSITE" id="PS50823">
    <property type="entry name" value="KH_TYPE_2"/>
    <property type="match status" value="1"/>
</dbReference>
<dbReference type="InterPro" id="IPR027417">
    <property type="entry name" value="P-loop_NTPase"/>
</dbReference>
<evidence type="ECO:0000313" key="13">
    <source>
        <dbReference type="Proteomes" id="UP000614200"/>
    </source>
</evidence>